<dbReference type="RefSeq" id="WP_379570898.1">
    <property type="nucleotide sequence ID" value="NZ_JBHUFV010000015.1"/>
</dbReference>
<feature type="signal peptide" evidence="1">
    <location>
        <begin position="1"/>
        <end position="22"/>
    </location>
</feature>
<gene>
    <name evidence="2" type="ORF">ACFSKW_08480</name>
</gene>
<sequence>MRTFSQKVLFALAILLCSSVTAAGVVFATTEPTSATQQAPTCTPKDS</sequence>
<evidence type="ECO:0000313" key="2">
    <source>
        <dbReference type="EMBL" id="MFD1931509.1"/>
    </source>
</evidence>
<keyword evidence="3" id="KW-1185">Reference proteome</keyword>
<protein>
    <submittedName>
        <fullName evidence="2">Uncharacterized protein</fullName>
    </submittedName>
</protein>
<evidence type="ECO:0000256" key="1">
    <source>
        <dbReference type="SAM" id="SignalP"/>
    </source>
</evidence>
<keyword evidence="1" id="KW-0732">Signal</keyword>
<proteinExistence type="predicted"/>
<reference evidence="3" key="1">
    <citation type="journal article" date="2019" name="Int. J. Syst. Evol. Microbiol.">
        <title>The Global Catalogue of Microorganisms (GCM) 10K type strain sequencing project: providing services to taxonomists for standard genome sequencing and annotation.</title>
        <authorList>
            <consortium name="The Broad Institute Genomics Platform"/>
            <consortium name="The Broad Institute Genome Sequencing Center for Infectious Disease"/>
            <person name="Wu L."/>
            <person name="Ma J."/>
        </authorList>
    </citation>
    <scope>NUCLEOTIDE SEQUENCE [LARGE SCALE GENOMIC DNA]</scope>
    <source>
        <strain evidence="3">ICMP 6774ER</strain>
    </source>
</reference>
<organism evidence="2 3">
    <name type="scientific">Nonomuraea mangrovi</name>
    <dbReference type="NCBI Taxonomy" id="2316207"/>
    <lineage>
        <taxon>Bacteria</taxon>
        <taxon>Bacillati</taxon>
        <taxon>Actinomycetota</taxon>
        <taxon>Actinomycetes</taxon>
        <taxon>Streptosporangiales</taxon>
        <taxon>Streptosporangiaceae</taxon>
        <taxon>Nonomuraea</taxon>
    </lineage>
</organism>
<accession>A0ABW4SQV9</accession>
<dbReference type="Proteomes" id="UP001597368">
    <property type="component" value="Unassembled WGS sequence"/>
</dbReference>
<comment type="caution">
    <text evidence="2">The sequence shown here is derived from an EMBL/GenBank/DDBJ whole genome shotgun (WGS) entry which is preliminary data.</text>
</comment>
<feature type="chain" id="PRO_5047030486" evidence="1">
    <location>
        <begin position="23"/>
        <end position="47"/>
    </location>
</feature>
<dbReference type="EMBL" id="JBHUFV010000015">
    <property type="protein sequence ID" value="MFD1931509.1"/>
    <property type="molecule type" value="Genomic_DNA"/>
</dbReference>
<evidence type="ECO:0000313" key="3">
    <source>
        <dbReference type="Proteomes" id="UP001597368"/>
    </source>
</evidence>
<name>A0ABW4SQV9_9ACTN</name>